<organism evidence="3 4">
    <name type="scientific">Leisingera aquaemixtae</name>
    <dbReference type="NCBI Taxonomy" id="1396826"/>
    <lineage>
        <taxon>Bacteria</taxon>
        <taxon>Pseudomonadati</taxon>
        <taxon>Pseudomonadota</taxon>
        <taxon>Alphaproteobacteria</taxon>
        <taxon>Rhodobacterales</taxon>
        <taxon>Roseobacteraceae</taxon>
        <taxon>Leisingera</taxon>
    </lineage>
</organism>
<evidence type="ECO:0000313" key="3">
    <source>
        <dbReference type="EMBL" id="CUH99388.1"/>
    </source>
</evidence>
<feature type="domain" description="DUF1468" evidence="2">
    <location>
        <begin position="25"/>
        <end position="156"/>
    </location>
</feature>
<protein>
    <submittedName>
        <fullName evidence="3">Tripartite tricarboxylate transporter TctB family protein</fullName>
    </submittedName>
</protein>
<dbReference type="InterPro" id="IPR009936">
    <property type="entry name" value="DUF1468"/>
</dbReference>
<evidence type="ECO:0000256" key="1">
    <source>
        <dbReference type="SAM" id="Phobius"/>
    </source>
</evidence>
<sequence length="176" mass="20128">MPSERERRFAGPRRGQLVFALVMVGGALLLLVLITEQTAWIQKTKLFAQPRFWPAVAIGGMVLLGGLHLYKLPWRRVSRYDLWEVKRWGQVLEFAGWFMGYVLLVPVIGYLPVTLAFVPLLSWRMGYRSPFMLWISAGFAVAVVVLFKAFLSVKIPGALIYEYLPGSLRSFFILYL</sequence>
<feature type="transmembrane region" description="Helical" evidence="1">
    <location>
        <begin position="131"/>
        <end position="151"/>
    </location>
</feature>
<feature type="transmembrane region" description="Helical" evidence="1">
    <location>
        <begin position="52"/>
        <end position="70"/>
    </location>
</feature>
<feature type="transmembrane region" description="Helical" evidence="1">
    <location>
        <begin position="91"/>
        <end position="111"/>
    </location>
</feature>
<dbReference type="AlphaFoldDB" id="A0A0P1H8D7"/>
<keyword evidence="1" id="KW-1133">Transmembrane helix</keyword>
<accession>A0A0P1H8D7</accession>
<keyword evidence="1" id="KW-0472">Membrane</keyword>
<feature type="transmembrane region" description="Helical" evidence="1">
    <location>
        <begin position="17"/>
        <end position="40"/>
    </location>
</feature>
<gene>
    <name evidence="3" type="ORF">PHA8399_01507</name>
</gene>
<evidence type="ECO:0000313" key="4">
    <source>
        <dbReference type="Proteomes" id="UP000051326"/>
    </source>
</evidence>
<dbReference type="EMBL" id="CYSR01000014">
    <property type="protein sequence ID" value="CUH99388.1"/>
    <property type="molecule type" value="Genomic_DNA"/>
</dbReference>
<dbReference type="Pfam" id="PF07331">
    <property type="entry name" value="TctB"/>
    <property type="match status" value="1"/>
</dbReference>
<dbReference type="STRING" id="1396826.PHA8399_01507"/>
<name>A0A0P1H8D7_9RHOB</name>
<evidence type="ECO:0000259" key="2">
    <source>
        <dbReference type="Pfam" id="PF07331"/>
    </source>
</evidence>
<dbReference type="Proteomes" id="UP000051326">
    <property type="component" value="Unassembled WGS sequence"/>
</dbReference>
<proteinExistence type="predicted"/>
<reference evidence="3 4" key="1">
    <citation type="submission" date="2015-09" db="EMBL/GenBank/DDBJ databases">
        <authorList>
            <consortium name="Swine Surveillance"/>
        </authorList>
    </citation>
    <scope>NUCLEOTIDE SEQUENCE [LARGE SCALE GENOMIC DNA]</scope>
    <source>
        <strain evidence="3 4">CECT 8399</strain>
    </source>
</reference>
<keyword evidence="1" id="KW-0812">Transmembrane</keyword>
<dbReference type="RefSeq" id="WP_058285551.1">
    <property type="nucleotide sequence ID" value="NZ_CYSR01000014.1"/>
</dbReference>